<keyword evidence="2" id="KW-0238">DNA-binding</keyword>
<gene>
    <name evidence="5" type="ORF">GCM10007423_02120</name>
</gene>
<evidence type="ECO:0000313" key="5">
    <source>
        <dbReference type="EMBL" id="GGH21179.1"/>
    </source>
</evidence>
<protein>
    <recommendedName>
        <fullName evidence="4">HTH araC/xylS-type domain-containing protein</fullName>
    </recommendedName>
</protein>
<dbReference type="InterPro" id="IPR009057">
    <property type="entry name" value="Homeodomain-like_sf"/>
</dbReference>
<dbReference type="InterPro" id="IPR018060">
    <property type="entry name" value="HTH_AraC"/>
</dbReference>
<keyword evidence="3" id="KW-0804">Transcription</keyword>
<evidence type="ECO:0000256" key="2">
    <source>
        <dbReference type="ARBA" id="ARBA00023125"/>
    </source>
</evidence>
<comment type="caution">
    <text evidence="5">The sequence shown here is derived from an EMBL/GenBank/DDBJ whole genome shotgun (WGS) entry which is preliminary data.</text>
</comment>
<dbReference type="PRINTS" id="PR00032">
    <property type="entry name" value="HTHARAC"/>
</dbReference>
<organism evidence="5 6">
    <name type="scientific">Dyadobacter endophyticus</name>
    <dbReference type="NCBI Taxonomy" id="1749036"/>
    <lineage>
        <taxon>Bacteria</taxon>
        <taxon>Pseudomonadati</taxon>
        <taxon>Bacteroidota</taxon>
        <taxon>Cytophagia</taxon>
        <taxon>Cytophagales</taxon>
        <taxon>Spirosomataceae</taxon>
        <taxon>Dyadobacter</taxon>
    </lineage>
</organism>
<name>A0ABQ1YD93_9BACT</name>
<evidence type="ECO:0000256" key="3">
    <source>
        <dbReference type="ARBA" id="ARBA00023163"/>
    </source>
</evidence>
<evidence type="ECO:0000313" key="6">
    <source>
        <dbReference type="Proteomes" id="UP000600214"/>
    </source>
</evidence>
<dbReference type="PROSITE" id="PS01124">
    <property type="entry name" value="HTH_ARAC_FAMILY_2"/>
    <property type="match status" value="1"/>
</dbReference>
<dbReference type="Proteomes" id="UP000600214">
    <property type="component" value="Unassembled WGS sequence"/>
</dbReference>
<sequence>MNITTRTLQRKLQKENTSLRELSDAVKYEFASALLRHGEYTVSEISYRLGYADPATFGKAFKQWSGVSPLSFRKVRE</sequence>
<reference evidence="6" key="1">
    <citation type="journal article" date="2019" name="Int. J. Syst. Evol. Microbiol.">
        <title>The Global Catalogue of Microorganisms (GCM) 10K type strain sequencing project: providing services to taxonomists for standard genome sequencing and annotation.</title>
        <authorList>
            <consortium name="The Broad Institute Genomics Platform"/>
            <consortium name="The Broad Institute Genome Sequencing Center for Infectious Disease"/>
            <person name="Wu L."/>
            <person name="Ma J."/>
        </authorList>
    </citation>
    <scope>NUCLEOTIDE SEQUENCE [LARGE SCALE GENOMIC DNA]</scope>
    <source>
        <strain evidence="6">CGMCC 1.15288</strain>
    </source>
</reference>
<feature type="domain" description="HTH araC/xylS-type" evidence="4">
    <location>
        <begin position="1"/>
        <end position="75"/>
    </location>
</feature>
<keyword evidence="6" id="KW-1185">Reference proteome</keyword>
<dbReference type="PANTHER" id="PTHR47894:SF1">
    <property type="entry name" value="HTH-TYPE TRANSCRIPTIONAL REGULATOR VQSM"/>
    <property type="match status" value="1"/>
</dbReference>
<dbReference type="Gene3D" id="1.10.10.60">
    <property type="entry name" value="Homeodomain-like"/>
    <property type="match status" value="1"/>
</dbReference>
<evidence type="ECO:0000259" key="4">
    <source>
        <dbReference type="PROSITE" id="PS01124"/>
    </source>
</evidence>
<proteinExistence type="predicted"/>
<dbReference type="PANTHER" id="PTHR47894">
    <property type="entry name" value="HTH-TYPE TRANSCRIPTIONAL REGULATOR GADX"/>
    <property type="match status" value="1"/>
</dbReference>
<keyword evidence="1" id="KW-0805">Transcription regulation</keyword>
<dbReference type="InterPro" id="IPR020449">
    <property type="entry name" value="Tscrpt_reg_AraC-type_HTH"/>
</dbReference>
<dbReference type="EMBL" id="BMIA01000001">
    <property type="protein sequence ID" value="GGH21179.1"/>
    <property type="molecule type" value="Genomic_DNA"/>
</dbReference>
<dbReference type="RefSeq" id="WP_188927801.1">
    <property type="nucleotide sequence ID" value="NZ_BMIA01000001.1"/>
</dbReference>
<evidence type="ECO:0000256" key="1">
    <source>
        <dbReference type="ARBA" id="ARBA00023015"/>
    </source>
</evidence>
<dbReference type="SMART" id="SM00342">
    <property type="entry name" value="HTH_ARAC"/>
    <property type="match status" value="1"/>
</dbReference>
<dbReference type="SUPFAM" id="SSF46689">
    <property type="entry name" value="Homeodomain-like"/>
    <property type="match status" value="1"/>
</dbReference>
<dbReference type="Pfam" id="PF12833">
    <property type="entry name" value="HTH_18"/>
    <property type="match status" value="1"/>
</dbReference>
<accession>A0ABQ1YD93</accession>